<keyword evidence="3" id="KW-0134">Cell wall</keyword>
<dbReference type="Pfam" id="PF05737">
    <property type="entry name" value="Collagen_bind"/>
    <property type="match status" value="4"/>
</dbReference>
<dbReference type="PANTHER" id="PTHR36108:SF13">
    <property type="entry name" value="COLOSSIN-B-RELATED"/>
    <property type="match status" value="1"/>
</dbReference>
<comment type="subcellular location">
    <subcellularLocation>
        <location evidence="1">Secreted</location>
        <location evidence="1">Cell wall</location>
        <topology evidence="1">Peptidoglycan-anchor</topology>
    </subcellularLocation>
</comment>
<feature type="domain" description="SpaA-like prealbumin fold" evidence="11">
    <location>
        <begin position="1725"/>
        <end position="1808"/>
    </location>
</feature>
<evidence type="ECO:0000256" key="4">
    <source>
        <dbReference type="ARBA" id="ARBA00022525"/>
    </source>
</evidence>
<dbReference type="InterPro" id="IPR041171">
    <property type="entry name" value="SDR_Ig"/>
</dbReference>
<dbReference type="Gene3D" id="2.60.40.1280">
    <property type="match status" value="1"/>
</dbReference>
<evidence type="ECO:0000259" key="12">
    <source>
        <dbReference type="Pfam" id="PF17961"/>
    </source>
</evidence>
<feature type="domain" description="SpaA-like prealbumin fold" evidence="11">
    <location>
        <begin position="1537"/>
        <end position="1620"/>
    </location>
</feature>
<feature type="domain" description="SpaA-like prealbumin fold" evidence="11">
    <location>
        <begin position="1163"/>
        <end position="1251"/>
    </location>
</feature>
<dbReference type="Gene3D" id="2.60.40.10">
    <property type="entry name" value="Immunoglobulins"/>
    <property type="match status" value="9"/>
</dbReference>
<keyword evidence="8" id="KW-0812">Transmembrane</keyword>
<sequence>MDKRKIGQQIYALVLVLLLFLQSSAQVVGAVTDSSGGTNDSKTVQLLKATQETPGSRTIGLKLSLNNSTDEIVQEQVSVSLSGDQKLKETSNSNILDASQKVVGKYTYSANKLQLEVLGNVSGTATIQLGLTDTSSLEGSINFSTDGQNVTAKLSDTTSTAKAYMPSANVSSKDASSVASKSQIVKTVSESAEGNDISQYLPDASKGTIITGANIEFTDSKGNTVDPTQVTKDTNLNFQYTWAIPDELKDGYQIKDGDYFSFKLPEGITYKPGTGTLGDYGTYSIAADGTVKFTFNSDVENVNHIEGTFSYTSTISSDSSSGKEGIVIDTTTGPVTIPIVVQPSGGNDIAKTGQLTGANTSGNNPTGITWNVTINTNGQELKNATISDPMPSDTTNTVPTTLKSVSVYPLTVDLNGNVTKTGDPLKEGTDYKVENGKITFIGAYADTYQAFKVEYTSDIDSSKLPDNGGKLTFTNNATLTNGDKNYPASATVNANYGKLLNKSFDGQDNNGSQKYNWHIDYNYGEKTLPANTKLVDTLSPGQTFPENNKISLVDEAGGPISPDQYKVTYNTDRTEMTITFPNGLNKGVKISYQSQVTDPIGDKGQEISNSVTSNGKTSNSGDHSVGQQGLTKSLGSVDYNAKTVSWNFDINMARQDMSNWSMTDPVPNGLTVDYDSFVLKDKDHNTTLSEGTDYVISKQGNGFTISFANALKEHATSWYTLSYKTAFETNSLPDGGKWTNTATATWTDKDGHDHTNKGQADFTPKTEFKNDGSKSGSYNAVSKQITWTVVTNYNQRKLSNASITDPIIGDQDYVADSAKLYEASINTNGSYVLGTQVASANISFDSTKKQLTAKLPNDSSKAYVLIYQTSLSGKVIDQKSYDNTATYTNNEKSSDLTAKVTVPNSGNVLDKSGKQDPTNSAYALWTIWVNKAQSTFSDAVVTDEPSDNQIIDQSSIVIYPGKVASNGNFTEDTSNPLVLGKDYSVDLQTDNATGKQTMKISFTNEISSAYSIHYRSLINSSKINDTLTNTASISGKGEKDVDNNTSGSTAVVNNSGSATGKNTNLVLTKSDADTKKSIAGASFELWSDVSGQKGQKLRTGTTDAAGSITWSNLKSGKYILVETKAPDGYVISTSLANGKEINLQYNEANADNNILVSATNQKGKVTIEKSDADNSSPLAGAIFDLYKKDGTKVASNLKTGLDGTVSYTGLNAGDYYIVETKAPDGYKLDDTQHAFTINGDSIQLKVPVTNDKALGSVLLTKTDGDTGKVLSGAVFDLYRKDGTKLASGLTTDAKGQIKVNNLKPGDYYFVETAAPAGYELNDSKLNFTVELQTTTKVATVSATNAEKTGSVVLNKTDGDTGKTLAGAVFNLYKKDGTKIASGLTTDAKGQIQVNDLKPGDYYFVETAAPAGYELNDSKLNFTVELQTTTKVATVSATNAQKTGSVVLNKTDSDTGKTLAGAVFELYKKDGTKVASGLTTDAKGQIKVNDLKPGDYYFVETAAPAGYELNDGKLNFTVEFQATTKVATVSATNAEKTGSVVLNKTDGDTGKALAGAVFNLYKKDGTKVASGLTTNAKGQIKVDDLKPGDYYFVETAAPAGYELNDSQLSFTVELQTTTKVATVSATNAEKTGSVVLNKTDGDTGKALAGAVFDLHKKDGTKVASGLTTDAKGQIKVDDLKPGDYYFVETAAPAGYELNDSQLSFMVELQTTTKVATVSATNAQKTGSVVLNKTDGDTGKALAGAVFDLHKKDGTKVASGLTTDAKGQIKVDDLKPGDYYFVETAAPAGYELNDSQLIFTVELQTTTKVATVSATNAEKTGSVVLNKTDGDTGKALAGAVFNLYKKDGTKVASGLTTNAKGQIKVDDLKPGDYYFVETAAPAGYELNDGKLSFTIDLQVSGKQSVVTAKNFKKSSSQSNNDKHKGDQNMPATGDGNSLVTTLMGVALLLSMFTYSLFNLYRRERQ</sequence>
<feature type="compositionally biased region" description="Polar residues" evidence="7">
    <location>
        <begin position="1043"/>
        <end position="1055"/>
    </location>
</feature>
<gene>
    <name evidence="13" type="ORF">ACFQ47_05570</name>
</gene>
<protein>
    <submittedName>
        <fullName evidence="13">SpaA isopeptide-forming pilin-related protein</fullName>
    </submittedName>
</protein>
<feature type="domain" description="SpaA-like prealbumin fold" evidence="11">
    <location>
        <begin position="1064"/>
        <end position="1134"/>
    </location>
</feature>
<evidence type="ECO:0000313" key="13">
    <source>
        <dbReference type="EMBL" id="MFD1432151.1"/>
    </source>
</evidence>
<dbReference type="InterPro" id="IPR011252">
    <property type="entry name" value="Fibrogen-bd_dom1"/>
</dbReference>
<evidence type="ECO:0000259" key="11">
    <source>
        <dbReference type="Pfam" id="PF17802"/>
    </source>
</evidence>
<feature type="domain" description="Collagen binding" evidence="10">
    <location>
        <begin position="770"/>
        <end position="891"/>
    </location>
</feature>
<evidence type="ECO:0000256" key="7">
    <source>
        <dbReference type="SAM" id="MobiDB-lite"/>
    </source>
</evidence>
<comment type="similarity">
    <text evidence="2">Belongs to the serine-aspartate repeat-containing protein (SDr) family.</text>
</comment>
<dbReference type="InterPro" id="IPR008456">
    <property type="entry name" value="Collagen-bd_dom"/>
</dbReference>
<evidence type="ECO:0000256" key="6">
    <source>
        <dbReference type="ARBA" id="ARBA00023088"/>
    </source>
</evidence>
<keyword evidence="4" id="KW-0964">Secreted</keyword>
<feature type="domain" description="Collagen binding" evidence="10">
    <location>
        <begin position="907"/>
        <end position="1039"/>
    </location>
</feature>
<feature type="domain" description="SpaA-like prealbumin fold" evidence="11">
    <location>
        <begin position="1631"/>
        <end position="1714"/>
    </location>
</feature>
<feature type="domain" description="SpaA-like prealbumin fold" evidence="11">
    <location>
        <begin position="1255"/>
        <end position="1338"/>
    </location>
</feature>
<evidence type="ECO:0000259" key="10">
    <source>
        <dbReference type="Pfam" id="PF05737"/>
    </source>
</evidence>
<dbReference type="InterPro" id="IPR013783">
    <property type="entry name" value="Ig-like_fold"/>
</dbReference>
<evidence type="ECO:0000256" key="1">
    <source>
        <dbReference type="ARBA" id="ARBA00004168"/>
    </source>
</evidence>
<evidence type="ECO:0000256" key="8">
    <source>
        <dbReference type="SAM" id="Phobius"/>
    </source>
</evidence>
<keyword evidence="6" id="KW-0572">Peptidoglycan-anchor</keyword>
<feature type="domain" description="SDR-like Ig" evidence="12">
    <location>
        <begin position="235"/>
        <end position="317"/>
    </location>
</feature>
<feature type="domain" description="Collagen binding" evidence="10">
    <location>
        <begin position="635"/>
        <end position="748"/>
    </location>
</feature>
<feature type="chain" id="PRO_5046290393" evidence="9">
    <location>
        <begin position="26"/>
        <end position="1963"/>
    </location>
</feature>
<feature type="signal peptide" evidence="9">
    <location>
        <begin position="1"/>
        <end position="25"/>
    </location>
</feature>
<name>A0ABW4CRK7_9LACO</name>
<dbReference type="SUPFAM" id="SSF49478">
    <property type="entry name" value="Cna protein B-type domain"/>
    <property type="match status" value="9"/>
</dbReference>
<dbReference type="Gene3D" id="2.60.40.740">
    <property type="match status" value="5"/>
</dbReference>
<feature type="transmembrane region" description="Helical" evidence="8">
    <location>
        <begin position="1936"/>
        <end position="1958"/>
    </location>
</feature>
<evidence type="ECO:0000256" key="2">
    <source>
        <dbReference type="ARBA" id="ARBA00007257"/>
    </source>
</evidence>
<proteinExistence type="inferred from homology"/>
<feature type="domain" description="Collagen binding" evidence="10">
    <location>
        <begin position="361"/>
        <end position="483"/>
    </location>
</feature>
<dbReference type="InterPro" id="IPR041033">
    <property type="entry name" value="SpaA_PFL_dom_1"/>
</dbReference>
<dbReference type="EMBL" id="JBHTOG010000023">
    <property type="protein sequence ID" value="MFD1432151.1"/>
    <property type="molecule type" value="Genomic_DNA"/>
</dbReference>
<feature type="domain" description="SpaA-like prealbumin fold" evidence="11">
    <location>
        <begin position="1349"/>
        <end position="1433"/>
    </location>
</feature>
<dbReference type="SUPFAM" id="SSF49401">
    <property type="entry name" value="Bacterial adhesins"/>
    <property type="match status" value="6"/>
</dbReference>
<feature type="region of interest" description="Disordered" evidence="7">
    <location>
        <begin position="749"/>
        <end position="774"/>
    </location>
</feature>
<keyword evidence="8" id="KW-1133">Transmembrane helix</keyword>
<feature type="domain" description="SpaA-like prealbumin fold" evidence="11">
    <location>
        <begin position="1443"/>
        <end position="1526"/>
    </location>
</feature>
<evidence type="ECO:0000256" key="3">
    <source>
        <dbReference type="ARBA" id="ARBA00022512"/>
    </source>
</evidence>
<dbReference type="InterPro" id="IPR008966">
    <property type="entry name" value="Adhesion_dom_sf"/>
</dbReference>
<accession>A0ABW4CRK7</accession>
<feature type="region of interest" description="Disordered" evidence="7">
    <location>
        <begin position="597"/>
        <end position="629"/>
    </location>
</feature>
<dbReference type="Proteomes" id="UP001597192">
    <property type="component" value="Unassembled WGS sequence"/>
</dbReference>
<feature type="region of interest" description="Disordered" evidence="7">
    <location>
        <begin position="1908"/>
        <end position="1931"/>
    </location>
</feature>
<feature type="domain" description="SpaA-like prealbumin fold" evidence="11">
    <location>
        <begin position="1819"/>
        <end position="1895"/>
    </location>
</feature>
<reference evidence="14" key="1">
    <citation type="journal article" date="2019" name="Int. J. Syst. Evol. Microbiol.">
        <title>The Global Catalogue of Microorganisms (GCM) 10K type strain sequencing project: providing services to taxonomists for standard genome sequencing and annotation.</title>
        <authorList>
            <consortium name="The Broad Institute Genomics Platform"/>
            <consortium name="The Broad Institute Genome Sequencing Center for Infectious Disease"/>
            <person name="Wu L."/>
            <person name="Ma J."/>
        </authorList>
    </citation>
    <scope>NUCLEOTIDE SEQUENCE [LARGE SCALE GENOMIC DNA]</scope>
    <source>
        <strain evidence="14">CCM 8947</strain>
    </source>
</reference>
<keyword evidence="14" id="KW-1185">Reference proteome</keyword>
<feature type="compositionally biased region" description="Polar residues" evidence="7">
    <location>
        <begin position="606"/>
        <end position="629"/>
    </location>
</feature>
<feature type="region of interest" description="Disordered" evidence="7">
    <location>
        <begin position="1031"/>
        <end position="1055"/>
    </location>
</feature>
<dbReference type="Pfam" id="PF17802">
    <property type="entry name" value="SpaA"/>
    <property type="match status" value="9"/>
</dbReference>
<dbReference type="PANTHER" id="PTHR36108">
    <property type="entry name" value="COLOSSIN-B-RELATED"/>
    <property type="match status" value="1"/>
</dbReference>
<dbReference type="Pfam" id="PF17961">
    <property type="entry name" value="Big_8"/>
    <property type="match status" value="1"/>
</dbReference>
<dbReference type="RefSeq" id="WP_379897204.1">
    <property type="nucleotide sequence ID" value="NZ_JBHTOG010000023.1"/>
</dbReference>
<organism evidence="13 14">
    <name type="scientific">Lacticaseibacillus yichunensis</name>
    <dbReference type="NCBI Taxonomy" id="2486015"/>
    <lineage>
        <taxon>Bacteria</taxon>
        <taxon>Bacillati</taxon>
        <taxon>Bacillota</taxon>
        <taxon>Bacilli</taxon>
        <taxon>Lactobacillales</taxon>
        <taxon>Lactobacillaceae</taxon>
        <taxon>Lacticaseibacillus</taxon>
    </lineage>
</organism>
<keyword evidence="5 9" id="KW-0732">Signal</keyword>
<comment type="caution">
    <text evidence="13">The sequence shown here is derived from an EMBL/GenBank/DDBJ whole genome shotgun (WGS) entry which is preliminary data.</text>
</comment>
<evidence type="ECO:0000313" key="14">
    <source>
        <dbReference type="Proteomes" id="UP001597192"/>
    </source>
</evidence>
<evidence type="ECO:0000256" key="5">
    <source>
        <dbReference type="ARBA" id="ARBA00022729"/>
    </source>
</evidence>
<evidence type="ECO:0000256" key="9">
    <source>
        <dbReference type="SAM" id="SignalP"/>
    </source>
</evidence>
<keyword evidence="8" id="KW-0472">Membrane</keyword>